<dbReference type="CDD" id="cd00010">
    <property type="entry name" value="AAI_LTSS"/>
    <property type="match status" value="1"/>
</dbReference>
<feature type="compositionally biased region" description="Polar residues" evidence="5">
    <location>
        <begin position="241"/>
        <end position="250"/>
    </location>
</feature>
<dbReference type="EMBL" id="JADCNM010000003">
    <property type="protein sequence ID" value="KAG0489541.1"/>
    <property type="molecule type" value="Genomic_DNA"/>
</dbReference>
<dbReference type="SUPFAM" id="SSF47699">
    <property type="entry name" value="Bifunctional inhibitor/lipid-transfer protein/seed storage 2S albumin"/>
    <property type="match status" value="1"/>
</dbReference>
<organism evidence="7 8">
    <name type="scientific">Vanilla planifolia</name>
    <name type="common">Vanilla</name>
    <dbReference type="NCBI Taxonomy" id="51239"/>
    <lineage>
        <taxon>Eukaryota</taxon>
        <taxon>Viridiplantae</taxon>
        <taxon>Streptophyta</taxon>
        <taxon>Embryophyta</taxon>
        <taxon>Tracheophyta</taxon>
        <taxon>Spermatophyta</taxon>
        <taxon>Magnoliopsida</taxon>
        <taxon>Liliopsida</taxon>
        <taxon>Asparagales</taxon>
        <taxon>Orchidaceae</taxon>
        <taxon>Vanilloideae</taxon>
        <taxon>Vanilleae</taxon>
        <taxon>Vanilla</taxon>
    </lineage>
</organism>
<comment type="caution">
    <text evidence="7">The sequence shown here is derived from an EMBL/GenBank/DDBJ whole genome shotgun (WGS) entry which is preliminary data.</text>
</comment>
<evidence type="ECO:0000259" key="6">
    <source>
        <dbReference type="Pfam" id="PF14368"/>
    </source>
</evidence>
<accession>A0A835RIA2</accession>
<feature type="region of interest" description="Disordered" evidence="5">
    <location>
        <begin position="220"/>
        <end position="252"/>
    </location>
</feature>
<evidence type="ECO:0000256" key="1">
    <source>
        <dbReference type="ARBA" id="ARBA00009748"/>
    </source>
</evidence>
<dbReference type="InterPro" id="IPR043325">
    <property type="entry name" value="LTSS"/>
</dbReference>
<feature type="domain" description="Bifunctional inhibitor/plant lipid transfer protein/seed storage helical" evidence="6">
    <location>
        <begin position="120"/>
        <end position="209"/>
    </location>
</feature>
<evidence type="ECO:0000313" key="8">
    <source>
        <dbReference type="Proteomes" id="UP000639772"/>
    </source>
</evidence>
<dbReference type="OrthoDB" id="785314at2759"/>
<gene>
    <name evidence="7" type="ORF">HPP92_006404</name>
</gene>
<evidence type="ECO:0000256" key="2">
    <source>
        <dbReference type="ARBA" id="ARBA00022729"/>
    </source>
</evidence>
<dbReference type="Pfam" id="PF14368">
    <property type="entry name" value="LTP_2"/>
    <property type="match status" value="1"/>
</dbReference>
<evidence type="ECO:0000256" key="4">
    <source>
        <dbReference type="ARBA" id="ARBA00023180"/>
    </source>
</evidence>
<dbReference type="InterPro" id="IPR016140">
    <property type="entry name" value="Bifunc_inhib/LTP/seed_store"/>
</dbReference>
<keyword evidence="3" id="KW-1015">Disulfide bond</keyword>
<dbReference type="PANTHER" id="PTHR33044">
    <property type="entry name" value="BIFUNCTIONAL INHIBITOR/LIPID-TRANSFER PROTEIN/SEED STORAGE 2S ALBUMIN SUPERFAMILY PROTEIN-RELATED"/>
    <property type="match status" value="1"/>
</dbReference>
<sequence length="296" mass="31503">MEKKVEWKNLQIALPLQEIWMKCSTFRFAQIRKGLMMLSTWKTMNGEGYFTMAEFVLRNSWNGNCNTDDGQEALGSCVDTHGQKMQKMTNSRLLILSLVIATITGERVHGQGNAVSPTSFAPSPAATGPDCFLALASLSSCLTFVEEGSNLTVPEKGCCFALAQLVDGQPICLCQLLSTSDVFDIKIDDTRALALPTVCRIQTPPPSLCNVLGNPVPSAEAMSPGGASQPGSSGGGDPLTPATQKAQPMSGSGGGFPQGFRTLLATVGQVMVTIGSIELSSIMLLNPHYGMITFFI</sequence>
<evidence type="ECO:0000256" key="5">
    <source>
        <dbReference type="SAM" id="MobiDB-lite"/>
    </source>
</evidence>
<protein>
    <recommendedName>
        <fullName evidence="6">Bifunctional inhibitor/plant lipid transfer protein/seed storage helical domain-containing protein</fullName>
    </recommendedName>
</protein>
<proteinExistence type="inferred from homology"/>
<comment type="similarity">
    <text evidence="1">Belongs to the plant LTP family.</text>
</comment>
<dbReference type="AlphaFoldDB" id="A0A835RIA2"/>
<keyword evidence="4" id="KW-0325">Glycoprotein</keyword>
<evidence type="ECO:0000256" key="3">
    <source>
        <dbReference type="ARBA" id="ARBA00023157"/>
    </source>
</evidence>
<dbReference type="InterPro" id="IPR036312">
    <property type="entry name" value="Bifun_inhib/LTP/seed_sf"/>
</dbReference>
<dbReference type="Gene3D" id="1.10.110.10">
    <property type="entry name" value="Plant lipid-transfer and hydrophobic proteins"/>
    <property type="match status" value="1"/>
</dbReference>
<keyword evidence="2" id="KW-0732">Signal</keyword>
<evidence type="ECO:0000313" key="7">
    <source>
        <dbReference type="EMBL" id="KAG0489541.1"/>
    </source>
</evidence>
<name>A0A835RIA2_VANPL</name>
<reference evidence="7 8" key="1">
    <citation type="journal article" date="2020" name="Nat. Food">
        <title>A phased Vanilla planifolia genome enables genetic improvement of flavour and production.</title>
        <authorList>
            <person name="Hasing T."/>
            <person name="Tang H."/>
            <person name="Brym M."/>
            <person name="Khazi F."/>
            <person name="Huang T."/>
            <person name="Chambers A.H."/>
        </authorList>
    </citation>
    <scope>NUCLEOTIDE SEQUENCE [LARGE SCALE GENOMIC DNA]</scope>
    <source>
        <tissue evidence="7">Leaf</tissue>
    </source>
</reference>
<dbReference type="Proteomes" id="UP000639772">
    <property type="component" value="Chromosome 3"/>
</dbReference>